<keyword evidence="10" id="KW-1133">Transmembrane helix</keyword>
<evidence type="ECO:0000256" key="5">
    <source>
        <dbReference type="ARBA" id="ARBA00019685"/>
    </source>
</evidence>
<dbReference type="InterPro" id="IPR001733">
    <property type="entry name" value="Peptidase_S26B"/>
</dbReference>
<comment type="subunit">
    <text evidence="13">Component of the signal peptidase complex (SPC) composed of a catalytic subunit SEC11 and three accessory subunits SPC1, SPC2 and SPC3. The complex induces a local thinning of the ER membrane which is used to measure the length of the signal peptide (SP) h-region of protein substrates. This ensures the selectivity of the complex towards h-regions shorter than 18-20 amino acids. SPC associates with the translocon complex.</text>
</comment>
<dbReference type="AlphaFoldDB" id="A0AAV9PMJ8"/>
<reference evidence="17 18" key="1">
    <citation type="submission" date="2023-08" db="EMBL/GenBank/DDBJ databases">
        <title>Black Yeasts Isolated from many extreme environments.</title>
        <authorList>
            <person name="Coleine C."/>
            <person name="Stajich J.E."/>
            <person name="Selbmann L."/>
        </authorList>
    </citation>
    <scope>NUCLEOTIDE SEQUENCE [LARGE SCALE GENOMIC DNA]</scope>
    <source>
        <strain evidence="17 18">CCFEE 5935</strain>
    </source>
</reference>
<evidence type="ECO:0000256" key="2">
    <source>
        <dbReference type="ARBA" id="ARBA00004648"/>
    </source>
</evidence>
<keyword evidence="7" id="KW-0812">Transmembrane</keyword>
<evidence type="ECO:0000256" key="7">
    <source>
        <dbReference type="ARBA" id="ARBA00022692"/>
    </source>
</evidence>
<evidence type="ECO:0000259" key="16">
    <source>
        <dbReference type="Pfam" id="PF00717"/>
    </source>
</evidence>
<proteinExistence type="inferred from homology"/>
<dbReference type="Proteomes" id="UP001337655">
    <property type="component" value="Unassembled WGS sequence"/>
</dbReference>
<evidence type="ECO:0000256" key="1">
    <source>
        <dbReference type="ARBA" id="ARBA00000677"/>
    </source>
</evidence>
<comment type="caution">
    <text evidence="17">The sequence shown here is derived from an EMBL/GenBank/DDBJ whole genome shotgun (WGS) entry which is preliminary data.</text>
</comment>
<evidence type="ECO:0000256" key="6">
    <source>
        <dbReference type="ARBA" id="ARBA00022670"/>
    </source>
</evidence>
<comment type="subcellular location">
    <subcellularLocation>
        <location evidence="2">Endoplasmic reticulum membrane</location>
        <topology evidence="2">Single-pass type II membrane protein</topology>
    </subcellularLocation>
</comment>
<feature type="domain" description="Peptidase S24/S26A/S26B/S26C" evidence="16">
    <location>
        <begin position="31"/>
        <end position="90"/>
    </location>
</feature>
<evidence type="ECO:0000256" key="11">
    <source>
        <dbReference type="ARBA" id="ARBA00023136"/>
    </source>
</evidence>
<dbReference type="GO" id="GO:0005787">
    <property type="term" value="C:signal peptidase complex"/>
    <property type="evidence" value="ECO:0007669"/>
    <property type="project" value="TreeGrafter"/>
</dbReference>
<dbReference type="EC" id="3.4.21.89" evidence="4 14"/>
<comment type="catalytic activity">
    <reaction evidence="1 14">
        <text>Cleavage of hydrophobic, N-terminal signal or leader sequences from secreted and periplasmic proteins.</text>
        <dbReference type="EC" id="3.4.21.89"/>
    </reaction>
</comment>
<keyword evidence="18" id="KW-1185">Reference proteome</keyword>
<protein>
    <recommendedName>
        <fullName evidence="5 14">Signal peptidase complex catalytic subunit SEC11</fullName>
        <ecNumber evidence="4 14">3.4.21.89</ecNumber>
    </recommendedName>
</protein>
<keyword evidence="6 14" id="KW-0645">Protease</keyword>
<dbReference type="GO" id="GO:0006465">
    <property type="term" value="P:signal peptide processing"/>
    <property type="evidence" value="ECO:0007669"/>
    <property type="project" value="UniProtKB-UniRule"/>
</dbReference>
<dbReference type="CDD" id="cd06530">
    <property type="entry name" value="S26_SPase_I"/>
    <property type="match status" value="1"/>
</dbReference>
<organism evidence="17 18">
    <name type="scientific">Saxophila tyrrhenica</name>
    <dbReference type="NCBI Taxonomy" id="1690608"/>
    <lineage>
        <taxon>Eukaryota</taxon>
        <taxon>Fungi</taxon>
        <taxon>Dikarya</taxon>
        <taxon>Ascomycota</taxon>
        <taxon>Pezizomycotina</taxon>
        <taxon>Dothideomycetes</taxon>
        <taxon>Dothideomycetidae</taxon>
        <taxon>Mycosphaerellales</taxon>
        <taxon>Extremaceae</taxon>
        <taxon>Saxophila</taxon>
    </lineage>
</organism>
<dbReference type="GeneID" id="89921409"/>
<evidence type="ECO:0000256" key="12">
    <source>
        <dbReference type="ARBA" id="ARBA00045533"/>
    </source>
</evidence>
<dbReference type="PANTHER" id="PTHR10806">
    <property type="entry name" value="SIGNAL PEPTIDASE COMPLEX CATALYTIC SUBUNIT SEC11"/>
    <property type="match status" value="1"/>
</dbReference>
<evidence type="ECO:0000256" key="14">
    <source>
        <dbReference type="RuleBase" id="RU362047"/>
    </source>
</evidence>
<dbReference type="SUPFAM" id="SSF51306">
    <property type="entry name" value="LexA/Signal peptidase"/>
    <property type="match status" value="1"/>
</dbReference>
<dbReference type="EMBL" id="JAVRRT010000001">
    <property type="protein sequence ID" value="KAK5174921.1"/>
    <property type="molecule type" value="Genomic_DNA"/>
</dbReference>
<keyword evidence="8 14" id="KW-0256">Endoplasmic reticulum</keyword>
<keyword evidence="14 17" id="KW-0378">Hydrolase</keyword>
<keyword evidence="11" id="KW-0472">Membrane</keyword>
<evidence type="ECO:0000313" key="17">
    <source>
        <dbReference type="EMBL" id="KAK5174921.1"/>
    </source>
</evidence>
<sequence length="163" mass="17710">MHLRQLAILILGLCTQLSTPYMLYKGLGVAANTHSPIVGVLSGSMEPGFHRGDLLFLWNRGDTRVGDIVVYTVQGKNVSIVHRVIAKFGGGAEPLSVLTKRDNNQGDDRPLYAPGQQYVDREKDVVGRVVGTVPYVGYLSLVMEDYPWAKVVLGGLIALSVMA</sequence>
<feature type="chain" id="PRO_5043866435" description="Signal peptidase complex catalytic subunit SEC11" evidence="15">
    <location>
        <begin position="21"/>
        <end position="163"/>
    </location>
</feature>
<evidence type="ECO:0000256" key="15">
    <source>
        <dbReference type="SAM" id="SignalP"/>
    </source>
</evidence>
<evidence type="ECO:0000313" key="18">
    <source>
        <dbReference type="Proteomes" id="UP001337655"/>
    </source>
</evidence>
<keyword evidence="9" id="KW-0735">Signal-anchor</keyword>
<evidence type="ECO:0000256" key="9">
    <source>
        <dbReference type="ARBA" id="ARBA00022968"/>
    </source>
</evidence>
<dbReference type="GO" id="GO:0009003">
    <property type="term" value="F:signal peptidase activity"/>
    <property type="evidence" value="ECO:0007669"/>
    <property type="project" value="UniProtKB-EC"/>
</dbReference>
<accession>A0AAV9PMJ8</accession>
<evidence type="ECO:0000256" key="8">
    <source>
        <dbReference type="ARBA" id="ARBA00022824"/>
    </source>
</evidence>
<comment type="similarity">
    <text evidence="3 14">Belongs to the peptidase S26B family.</text>
</comment>
<dbReference type="PRINTS" id="PR00728">
    <property type="entry name" value="SIGNALPTASE"/>
</dbReference>
<dbReference type="GO" id="GO:0004252">
    <property type="term" value="F:serine-type endopeptidase activity"/>
    <property type="evidence" value="ECO:0007669"/>
    <property type="project" value="InterPro"/>
</dbReference>
<comment type="function">
    <text evidence="12">Catalytic component of the signal peptidase complex (SPC) which catalyzes the cleavage of N-terminal signal sequences from nascent proteins as they are translocated into the lumen of the endoplasmic reticulum. Specifically cleaves N-terminal signal peptides that contain a hydrophobic alpha-helix (h-region) shorter than 18-20 amino acids.</text>
</comment>
<evidence type="ECO:0000256" key="13">
    <source>
        <dbReference type="ARBA" id="ARBA00047037"/>
    </source>
</evidence>
<evidence type="ECO:0000256" key="3">
    <source>
        <dbReference type="ARBA" id="ARBA00011035"/>
    </source>
</evidence>
<dbReference type="PANTHER" id="PTHR10806:SF6">
    <property type="entry name" value="SIGNAL PEPTIDASE COMPLEX CATALYTIC SUBUNIT SEC11"/>
    <property type="match status" value="1"/>
</dbReference>
<dbReference type="RefSeq" id="XP_064663559.1">
    <property type="nucleotide sequence ID" value="XM_064797325.1"/>
</dbReference>
<evidence type="ECO:0000256" key="4">
    <source>
        <dbReference type="ARBA" id="ARBA00013208"/>
    </source>
</evidence>
<dbReference type="InterPro" id="IPR036286">
    <property type="entry name" value="LexA/Signal_pep-like_sf"/>
</dbReference>
<dbReference type="InterPro" id="IPR019533">
    <property type="entry name" value="Peptidase_S26"/>
</dbReference>
<feature type="signal peptide" evidence="15">
    <location>
        <begin position="1"/>
        <end position="20"/>
    </location>
</feature>
<keyword evidence="15" id="KW-0732">Signal</keyword>
<name>A0AAV9PMJ8_9PEZI</name>
<dbReference type="Pfam" id="PF00717">
    <property type="entry name" value="Peptidase_S24"/>
    <property type="match status" value="1"/>
</dbReference>
<dbReference type="NCBIfam" id="TIGR02228">
    <property type="entry name" value="sigpep_I_arch"/>
    <property type="match status" value="1"/>
</dbReference>
<evidence type="ECO:0000256" key="10">
    <source>
        <dbReference type="ARBA" id="ARBA00022989"/>
    </source>
</evidence>
<gene>
    <name evidence="17" type="primary">SEC11_1</name>
    <name evidence="17" type="ORF">LTR77_000057</name>
</gene>
<dbReference type="InterPro" id="IPR015927">
    <property type="entry name" value="Peptidase_S24_S26A/B/C"/>
</dbReference>